<dbReference type="InterPro" id="IPR035952">
    <property type="entry name" value="Rhomboid-like_sf"/>
</dbReference>
<keyword evidence="9" id="KW-0645">Protease</keyword>
<keyword evidence="10" id="KW-1185">Reference proteome</keyword>
<dbReference type="EC" id="3.4.21.105" evidence="9"/>
<keyword evidence="4 9" id="KW-0378">Hydrolase</keyword>
<feature type="transmembrane region" description="Helical" evidence="7">
    <location>
        <begin position="61"/>
        <end position="81"/>
    </location>
</feature>
<dbReference type="EMBL" id="OU015584">
    <property type="protein sequence ID" value="CAG5079417.1"/>
    <property type="molecule type" value="Genomic_DNA"/>
</dbReference>
<keyword evidence="3 7" id="KW-0812">Transmembrane</keyword>
<evidence type="ECO:0000256" key="5">
    <source>
        <dbReference type="ARBA" id="ARBA00022989"/>
    </source>
</evidence>
<dbReference type="Gene3D" id="1.20.1540.10">
    <property type="entry name" value="Rhomboid-like"/>
    <property type="match status" value="1"/>
</dbReference>
<dbReference type="Proteomes" id="UP000683507">
    <property type="component" value="Chromosome"/>
</dbReference>
<dbReference type="RefSeq" id="WP_258541160.1">
    <property type="nucleotide sequence ID" value="NZ_OU015584.1"/>
</dbReference>
<feature type="transmembrane region" description="Helical" evidence="7">
    <location>
        <begin position="93"/>
        <end position="110"/>
    </location>
</feature>
<comment type="subcellular location">
    <subcellularLocation>
        <location evidence="1">Membrane</location>
        <topology evidence="1">Multi-pass membrane protein</topology>
    </subcellularLocation>
</comment>
<gene>
    <name evidence="9" type="primary">glpG_1</name>
    <name evidence="9" type="ORF">CRYO30217_00939</name>
</gene>
<dbReference type="SUPFAM" id="SSF144091">
    <property type="entry name" value="Rhomboid-like"/>
    <property type="match status" value="1"/>
</dbReference>
<organism evidence="9 10">
    <name type="scientific">Parvicella tangerina</name>
    <dbReference type="NCBI Taxonomy" id="2829795"/>
    <lineage>
        <taxon>Bacteria</taxon>
        <taxon>Pseudomonadati</taxon>
        <taxon>Bacteroidota</taxon>
        <taxon>Flavobacteriia</taxon>
        <taxon>Flavobacteriales</taxon>
        <taxon>Parvicellaceae</taxon>
        <taxon>Parvicella</taxon>
    </lineage>
</organism>
<comment type="similarity">
    <text evidence="2">Belongs to the peptidase S54 family.</text>
</comment>
<protein>
    <submittedName>
        <fullName evidence="9">Rhomboid protease GlpG</fullName>
        <ecNumber evidence="9">3.4.21.105</ecNumber>
    </submittedName>
</protein>
<accession>A0A916JLH6</accession>
<evidence type="ECO:0000313" key="10">
    <source>
        <dbReference type="Proteomes" id="UP000683507"/>
    </source>
</evidence>
<evidence type="ECO:0000256" key="1">
    <source>
        <dbReference type="ARBA" id="ARBA00004141"/>
    </source>
</evidence>
<evidence type="ECO:0000256" key="4">
    <source>
        <dbReference type="ARBA" id="ARBA00022801"/>
    </source>
</evidence>
<dbReference type="GO" id="GO:0004252">
    <property type="term" value="F:serine-type endopeptidase activity"/>
    <property type="evidence" value="ECO:0007669"/>
    <property type="project" value="InterPro"/>
</dbReference>
<feature type="transmembrane region" description="Helical" evidence="7">
    <location>
        <begin position="12"/>
        <end position="30"/>
    </location>
</feature>
<dbReference type="AlphaFoldDB" id="A0A916JLH6"/>
<keyword evidence="6 7" id="KW-0472">Membrane</keyword>
<dbReference type="Pfam" id="PF01694">
    <property type="entry name" value="Rhomboid"/>
    <property type="match status" value="1"/>
</dbReference>
<dbReference type="GO" id="GO:0016020">
    <property type="term" value="C:membrane"/>
    <property type="evidence" value="ECO:0007669"/>
    <property type="project" value="UniProtKB-SubCell"/>
</dbReference>
<sequence length="238" mass="27154">MLDQLFRNMPPVVKNLLIINVLVFIVVRIAEWKGVDLVTLLALNHYSNEGFYPFQYVTSMFLHYDLFHLFANMLGLVSFGSNLERFIGPKKMLILYVVSGLAGNFFYHGFHMAELWFFGENIFNGTLDYERFIYNLNNGDNVELVSRIVMSKALGASGAVFGIFAGVYRYFPNTEVMLLFPPIPLKIKWLFAVLMIGSVVLSIYPFMMQGIAHMAHFGGGLAGLILVEIWQKDKTTFY</sequence>
<keyword evidence="5 7" id="KW-1133">Transmembrane helix</keyword>
<name>A0A916JLH6_9FLAO</name>
<dbReference type="PANTHER" id="PTHR43731:SF14">
    <property type="entry name" value="PRESENILIN-ASSOCIATED RHOMBOID-LIKE PROTEIN, MITOCHONDRIAL"/>
    <property type="match status" value="1"/>
</dbReference>
<evidence type="ECO:0000259" key="8">
    <source>
        <dbReference type="Pfam" id="PF01694"/>
    </source>
</evidence>
<evidence type="ECO:0000256" key="3">
    <source>
        <dbReference type="ARBA" id="ARBA00022692"/>
    </source>
</evidence>
<feature type="domain" description="Peptidase S54 rhomboid" evidence="8">
    <location>
        <begin position="54"/>
        <end position="227"/>
    </location>
</feature>
<evidence type="ECO:0000313" key="9">
    <source>
        <dbReference type="EMBL" id="CAG5079417.1"/>
    </source>
</evidence>
<dbReference type="GO" id="GO:0006508">
    <property type="term" value="P:proteolysis"/>
    <property type="evidence" value="ECO:0007669"/>
    <property type="project" value="UniProtKB-KW"/>
</dbReference>
<reference evidence="9" key="1">
    <citation type="submission" date="2021-04" db="EMBL/GenBank/DDBJ databases">
        <authorList>
            <person name="Rodrigo-Torres L."/>
            <person name="Arahal R. D."/>
            <person name="Lucena T."/>
        </authorList>
    </citation>
    <scope>NUCLEOTIDE SEQUENCE</scope>
    <source>
        <strain evidence="9">AS29M-1</strain>
    </source>
</reference>
<dbReference type="PANTHER" id="PTHR43731">
    <property type="entry name" value="RHOMBOID PROTEASE"/>
    <property type="match status" value="1"/>
</dbReference>
<dbReference type="InterPro" id="IPR050925">
    <property type="entry name" value="Rhomboid_protease_S54"/>
</dbReference>
<proteinExistence type="inferred from homology"/>
<dbReference type="InterPro" id="IPR022764">
    <property type="entry name" value="Peptidase_S54_rhomboid_dom"/>
</dbReference>
<dbReference type="KEGG" id="ptan:CRYO30217_00939"/>
<feature type="transmembrane region" description="Helical" evidence="7">
    <location>
        <begin position="144"/>
        <end position="168"/>
    </location>
</feature>
<evidence type="ECO:0000256" key="7">
    <source>
        <dbReference type="SAM" id="Phobius"/>
    </source>
</evidence>
<feature type="transmembrane region" description="Helical" evidence="7">
    <location>
        <begin position="189"/>
        <end position="207"/>
    </location>
</feature>
<evidence type="ECO:0000256" key="2">
    <source>
        <dbReference type="ARBA" id="ARBA00009045"/>
    </source>
</evidence>
<evidence type="ECO:0000256" key="6">
    <source>
        <dbReference type="ARBA" id="ARBA00023136"/>
    </source>
</evidence>